<keyword evidence="1" id="KW-0472">Membrane</keyword>
<dbReference type="AlphaFoldDB" id="A0A7I8VV84"/>
<protein>
    <submittedName>
        <fullName evidence="2">Uncharacterized protein</fullName>
    </submittedName>
</protein>
<keyword evidence="1" id="KW-1133">Transmembrane helix</keyword>
<dbReference type="PANTHER" id="PTHR34929:SF1">
    <property type="entry name" value="INAF MOTIF CONTAINING 2"/>
    <property type="match status" value="1"/>
</dbReference>
<comment type="caution">
    <text evidence="2">The sequence shown here is derived from an EMBL/GenBank/DDBJ whole genome shotgun (WGS) entry which is preliminary data.</text>
</comment>
<dbReference type="InterPro" id="IPR029162">
    <property type="entry name" value="InaF-motif"/>
</dbReference>
<evidence type="ECO:0000313" key="2">
    <source>
        <dbReference type="EMBL" id="CAD5118478.1"/>
    </source>
</evidence>
<dbReference type="PANTHER" id="PTHR34929">
    <property type="entry name" value="ZGC:153157"/>
    <property type="match status" value="1"/>
</dbReference>
<evidence type="ECO:0000256" key="1">
    <source>
        <dbReference type="SAM" id="Phobius"/>
    </source>
</evidence>
<reference evidence="2 3" key="1">
    <citation type="submission" date="2020-08" db="EMBL/GenBank/DDBJ databases">
        <authorList>
            <person name="Hejnol A."/>
        </authorList>
    </citation>
    <scope>NUCLEOTIDE SEQUENCE [LARGE SCALE GENOMIC DNA]</scope>
</reference>
<keyword evidence="1" id="KW-0812">Transmembrane</keyword>
<evidence type="ECO:0000313" key="3">
    <source>
        <dbReference type="Proteomes" id="UP000549394"/>
    </source>
</evidence>
<accession>A0A7I8VV84</accession>
<feature type="transmembrane region" description="Helical" evidence="1">
    <location>
        <begin position="12"/>
        <end position="35"/>
    </location>
</feature>
<dbReference type="Pfam" id="PF15018">
    <property type="entry name" value="InaF-motif"/>
    <property type="match status" value="1"/>
</dbReference>
<proteinExistence type="predicted"/>
<name>A0A7I8VV84_9ANNE</name>
<gene>
    <name evidence="2" type="ORF">DGYR_LOCUS6851</name>
</gene>
<sequence>MSSKAQTKSVRLMTILAYVLAVSLAAIALAVYYTFFWDPATAIRTSVQPTPNVEVTTPNLLEVNHAED</sequence>
<keyword evidence="3" id="KW-1185">Reference proteome</keyword>
<dbReference type="Proteomes" id="UP000549394">
    <property type="component" value="Unassembled WGS sequence"/>
</dbReference>
<organism evidence="2 3">
    <name type="scientific">Dimorphilus gyrociliatus</name>
    <dbReference type="NCBI Taxonomy" id="2664684"/>
    <lineage>
        <taxon>Eukaryota</taxon>
        <taxon>Metazoa</taxon>
        <taxon>Spiralia</taxon>
        <taxon>Lophotrochozoa</taxon>
        <taxon>Annelida</taxon>
        <taxon>Polychaeta</taxon>
        <taxon>Polychaeta incertae sedis</taxon>
        <taxon>Dinophilidae</taxon>
        <taxon>Dimorphilus</taxon>
    </lineage>
</organism>
<dbReference type="EMBL" id="CAJFCJ010000009">
    <property type="protein sequence ID" value="CAD5118478.1"/>
    <property type="molecule type" value="Genomic_DNA"/>
</dbReference>